<dbReference type="EMBL" id="BGPR01006527">
    <property type="protein sequence ID" value="GBN19817.1"/>
    <property type="molecule type" value="Genomic_DNA"/>
</dbReference>
<evidence type="ECO:0000313" key="1">
    <source>
        <dbReference type="EMBL" id="GBN19817.1"/>
    </source>
</evidence>
<dbReference type="AlphaFoldDB" id="A0A4Y2M2A5"/>
<protein>
    <submittedName>
        <fullName evidence="1">Uncharacterized protein</fullName>
    </submittedName>
</protein>
<keyword evidence="2" id="KW-1185">Reference proteome</keyword>
<accession>A0A4Y2M2A5</accession>
<comment type="caution">
    <text evidence="1">The sequence shown here is derived from an EMBL/GenBank/DDBJ whole genome shotgun (WGS) entry which is preliminary data.</text>
</comment>
<organism evidence="1 2">
    <name type="scientific">Araneus ventricosus</name>
    <name type="common">Orbweaver spider</name>
    <name type="synonym">Epeira ventricosa</name>
    <dbReference type="NCBI Taxonomy" id="182803"/>
    <lineage>
        <taxon>Eukaryota</taxon>
        <taxon>Metazoa</taxon>
        <taxon>Ecdysozoa</taxon>
        <taxon>Arthropoda</taxon>
        <taxon>Chelicerata</taxon>
        <taxon>Arachnida</taxon>
        <taxon>Araneae</taxon>
        <taxon>Araneomorphae</taxon>
        <taxon>Entelegynae</taxon>
        <taxon>Araneoidea</taxon>
        <taxon>Araneidae</taxon>
        <taxon>Araneus</taxon>
    </lineage>
</organism>
<sequence>MTPILGPFTLKKQSCVCPNLHCITCLYFKKKKSIPTHFFPSRHNLLLQLSLSKYRHLKREKNSDALMEKAKTKQQKKRGTHSTSALLASQRIQSCAGWAIRTSPEKRTPYHYLKCVFGLPRG</sequence>
<proteinExistence type="predicted"/>
<gene>
    <name evidence="1" type="ORF">AVEN_168668_1</name>
</gene>
<reference evidence="1 2" key="1">
    <citation type="journal article" date="2019" name="Sci. Rep.">
        <title>Orb-weaving spider Araneus ventricosus genome elucidates the spidroin gene catalogue.</title>
        <authorList>
            <person name="Kono N."/>
            <person name="Nakamura H."/>
            <person name="Ohtoshi R."/>
            <person name="Moran D.A.P."/>
            <person name="Shinohara A."/>
            <person name="Yoshida Y."/>
            <person name="Fujiwara M."/>
            <person name="Mori M."/>
            <person name="Tomita M."/>
            <person name="Arakawa K."/>
        </authorList>
    </citation>
    <scope>NUCLEOTIDE SEQUENCE [LARGE SCALE GENOMIC DNA]</scope>
</reference>
<evidence type="ECO:0000313" key="2">
    <source>
        <dbReference type="Proteomes" id="UP000499080"/>
    </source>
</evidence>
<name>A0A4Y2M2A5_ARAVE</name>
<dbReference type="Proteomes" id="UP000499080">
    <property type="component" value="Unassembled WGS sequence"/>
</dbReference>